<dbReference type="InterPro" id="IPR029787">
    <property type="entry name" value="Nucleotide_cyclase"/>
</dbReference>
<dbReference type="EMBL" id="WHOC01000077">
    <property type="protein sequence ID" value="NOU87234.1"/>
    <property type="molecule type" value="Genomic_DNA"/>
</dbReference>
<evidence type="ECO:0000259" key="5">
    <source>
        <dbReference type="PROSITE" id="PS01124"/>
    </source>
</evidence>
<dbReference type="PROSITE" id="PS00041">
    <property type="entry name" value="HTH_ARAC_FAMILY_1"/>
    <property type="match status" value="1"/>
</dbReference>
<organism evidence="8 9">
    <name type="scientific">Paenibacillus germinis</name>
    <dbReference type="NCBI Taxonomy" id="2654979"/>
    <lineage>
        <taxon>Bacteria</taxon>
        <taxon>Bacillati</taxon>
        <taxon>Bacillota</taxon>
        <taxon>Bacilli</taxon>
        <taxon>Bacillales</taxon>
        <taxon>Paenibacillaceae</taxon>
        <taxon>Paenibacillus</taxon>
    </lineage>
</organism>
<accession>A0ABX1Z4F7</accession>
<dbReference type="Proteomes" id="UP000658690">
    <property type="component" value="Unassembled WGS sequence"/>
</dbReference>
<evidence type="ECO:0000259" key="6">
    <source>
        <dbReference type="PROSITE" id="PS50110"/>
    </source>
</evidence>
<name>A0ABX1Z4F7_9BACL</name>
<dbReference type="SUPFAM" id="SSF52172">
    <property type="entry name" value="CheY-like"/>
    <property type="match status" value="1"/>
</dbReference>
<feature type="domain" description="Response regulatory" evidence="6">
    <location>
        <begin position="6"/>
        <end position="123"/>
    </location>
</feature>
<dbReference type="InterPro" id="IPR043128">
    <property type="entry name" value="Rev_trsase/Diguanyl_cyclase"/>
</dbReference>
<dbReference type="SMART" id="SM00448">
    <property type="entry name" value="REC"/>
    <property type="match status" value="1"/>
</dbReference>
<dbReference type="Pfam" id="PF12833">
    <property type="entry name" value="HTH_18"/>
    <property type="match status" value="1"/>
</dbReference>
<keyword evidence="9" id="KW-1185">Reference proteome</keyword>
<sequence length="541" mass="62629">MTTELRMCVIDDIKTVVQGISNQINWETHGIRIVGTASNGEKGIDLILETEPHIVLTDIRMPKINGLEMTKQVLKKFPRTRIVFLSGYTDFEYAQQAVQLGAFDYIVKPYTPQKIIEVVLKAKKSIEEEMGETQRYHEMERKLRESLPYLRQEYFQLLLQFRTTPEQAARRWDFLNIGLERERFVVMLTEIDQFAEQTETLPVQEVELIRFTVQNILEESLRRFTKGFVFRDNTNRFVVIFNPPDSLSVEAISEQCRENVEKYSRYTISLGLGEEVKAIHQISYSYSQALAALSYSFYTGGNTVYSYRNMSPVHQMVPRYSPEKEKELFYCLRSGNLHKAYAIVDDLFEETITVPVPPAPEAVKGFCDELAFLINRVFSEKLTHEEMKQIERHFLYIKNLSSYKLKELQGNIKELCRMGCMLIQKRHVEDTNQVVEQVIAHIRQNVASNLTVNDYAKLVYLSGSYFANLFKKVTGMTVVQFVTTERMEQAKIMLAQGKQVQEIAQALGYEDRPHFSELFKKHTGMTPSEFKQLYSAKGAGS</sequence>
<dbReference type="Gene3D" id="1.10.10.60">
    <property type="entry name" value="Homeodomain-like"/>
    <property type="match status" value="2"/>
</dbReference>
<keyword evidence="2" id="KW-0238">DNA-binding</keyword>
<dbReference type="SUPFAM" id="SSF55073">
    <property type="entry name" value="Nucleotide cyclase"/>
    <property type="match status" value="1"/>
</dbReference>
<reference evidence="8 9" key="1">
    <citation type="submission" date="2019-10" db="EMBL/GenBank/DDBJ databases">
        <title>Description of Paenibacillus choica sp. nov.</title>
        <authorList>
            <person name="Carlier A."/>
            <person name="Qi S."/>
        </authorList>
    </citation>
    <scope>NUCLEOTIDE SEQUENCE [LARGE SCALE GENOMIC DNA]</scope>
    <source>
        <strain evidence="8 9">LMG 31460</strain>
    </source>
</reference>
<dbReference type="Gene3D" id="3.30.70.270">
    <property type="match status" value="1"/>
</dbReference>
<dbReference type="PROSITE" id="PS50110">
    <property type="entry name" value="RESPONSE_REGULATORY"/>
    <property type="match status" value="1"/>
</dbReference>
<dbReference type="RefSeq" id="WP_171690428.1">
    <property type="nucleotide sequence ID" value="NZ_WHOC01000077.1"/>
</dbReference>
<protein>
    <submittedName>
        <fullName evidence="8">Response regulator</fullName>
    </submittedName>
</protein>
<keyword evidence="4" id="KW-0597">Phosphoprotein</keyword>
<comment type="caution">
    <text evidence="8">The sequence shown here is derived from an EMBL/GenBank/DDBJ whole genome shotgun (WGS) entry which is preliminary data.</text>
</comment>
<proteinExistence type="predicted"/>
<evidence type="ECO:0000256" key="1">
    <source>
        <dbReference type="ARBA" id="ARBA00023015"/>
    </source>
</evidence>
<feature type="domain" description="GGDEF" evidence="7">
    <location>
        <begin position="182"/>
        <end position="309"/>
    </location>
</feature>
<dbReference type="InterPro" id="IPR000160">
    <property type="entry name" value="GGDEF_dom"/>
</dbReference>
<evidence type="ECO:0000256" key="2">
    <source>
        <dbReference type="ARBA" id="ARBA00023125"/>
    </source>
</evidence>
<evidence type="ECO:0000313" key="8">
    <source>
        <dbReference type="EMBL" id="NOU87234.1"/>
    </source>
</evidence>
<dbReference type="InterPro" id="IPR018060">
    <property type="entry name" value="HTH_AraC"/>
</dbReference>
<keyword evidence="3" id="KW-0804">Transcription</keyword>
<dbReference type="PANTHER" id="PTHR43280">
    <property type="entry name" value="ARAC-FAMILY TRANSCRIPTIONAL REGULATOR"/>
    <property type="match status" value="1"/>
</dbReference>
<dbReference type="InterPro" id="IPR041522">
    <property type="entry name" value="CdaR_GGDEF"/>
</dbReference>
<evidence type="ECO:0000256" key="4">
    <source>
        <dbReference type="PROSITE-ProRule" id="PRU00169"/>
    </source>
</evidence>
<dbReference type="InterPro" id="IPR009057">
    <property type="entry name" value="Homeodomain-like_sf"/>
</dbReference>
<dbReference type="InterPro" id="IPR011006">
    <property type="entry name" value="CheY-like_superfamily"/>
</dbReference>
<evidence type="ECO:0000256" key="3">
    <source>
        <dbReference type="ARBA" id="ARBA00023163"/>
    </source>
</evidence>
<dbReference type="CDD" id="cd17536">
    <property type="entry name" value="REC_YesN-like"/>
    <property type="match status" value="1"/>
</dbReference>
<dbReference type="PANTHER" id="PTHR43280:SF2">
    <property type="entry name" value="HTH-TYPE TRANSCRIPTIONAL REGULATOR EXSA"/>
    <property type="match status" value="1"/>
</dbReference>
<keyword evidence="1" id="KW-0805">Transcription regulation</keyword>
<dbReference type="Pfam" id="PF00072">
    <property type="entry name" value="Response_reg"/>
    <property type="match status" value="1"/>
</dbReference>
<dbReference type="InterPro" id="IPR001789">
    <property type="entry name" value="Sig_transdc_resp-reg_receiver"/>
</dbReference>
<gene>
    <name evidence="8" type="ORF">GC102_15785</name>
</gene>
<evidence type="ECO:0000313" key="9">
    <source>
        <dbReference type="Proteomes" id="UP000658690"/>
    </source>
</evidence>
<dbReference type="Pfam" id="PF17853">
    <property type="entry name" value="GGDEF_2"/>
    <property type="match status" value="1"/>
</dbReference>
<dbReference type="InterPro" id="IPR018062">
    <property type="entry name" value="HTH_AraC-typ_CS"/>
</dbReference>
<dbReference type="InterPro" id="IPR020449">
    <property type="entry name" value="Tscrpt_reg_AraC-type_HTH"/>
</dbReference>
<dbReference type="SUPFAM" id="SSF46689">
    <property type="entry name" value="Homeodomain-like"/>
    <property type="match status" value="2"/>
</dbReference>
<feature type="domain" description="HTH araC/xylS-type" evidence="5">
    <location>
        <begin position="436"/>
        <end position="533"/>
    </location>
</feature>
<dbReference type="SMART" id="SM00342">
    <property type="entry name" value="HTH_ARAC"/>
    <property type="match status" value="1"/>
</dbReference>
<dbReference type="PROSITE" id="PS01124">
    <property type="entry name" value="HTH_ARAC_FAMILY_2"/>
    <property type="match status" value="1"/>
</dbReference>
<dbReference type="PRINTS" id="PR00032">
    <property type="entry name" value="HTHARAC"/>
</dbReference>
<dbReference type="Gene3D" id="3.40.50.2300">
    <property type="match status" value="1"/>
</dbReference>
<evidence type="ECO:0000259" key="7">
    <source>
        <dbReference type="PROSITE" id="PS50887"/>
    </source>
</evidence>
<feature type="modified residue" description="4-aspartylphosphate" evidence="4">
    <location>
        <position position="58"/>
    </location>
</feature>
<dbReference type="PROSITE" id="PS50887">
    <property type="entry name" value="GGDEF"/>
    <property type="match status" value="1"/>
</dbReference>